<sequence length="127" mass="12911">MRTRTLIVAPLAAFALMAPLAACGDASEEVVCAVVESDGDDYVRVPDESCPPAGAPAAASGPLWVYGSDLDADDGGHISSAKAHRTPKPGARTTVAPRPATSSSKAPATTSAKKTTTSRSTTTKRSK</sequence>
<feature type="signal peptide" evidence="2">
    <location>
        <begin position="1"/>
        <end position="21"/>
    </location>
</feature>
<evidence type="ECO:0000313" key="4">
    <source>
        <dbReference type="Proteomes" id="UP000291591"/>
    </source>
</evidence>
<keyword evidence="2" id="KW-0732">Signal</keyword>
<dbReference type="EMBL" id="SHKL01000001">
    <property type="protein sequence ID" value="RZT83833.1"/>
    <property type="molecule type" value="Genomic_DNA"/>
</dbReference>
<gene>
    <name evidence="3" type="ORF">EV383_0652</name>
</gene>
<feature type="compositionally biased region" description="Low complexity" evidence="1">
    <location>
        <begin position="96"/>
        <end position="121"/>
    </location>
</feature>
<comment type="caution">
    <text evidence="3">The sequence shown here is derived from an EMBL/GenBank/DDBJ whole genome shotgun (WGS) entry which is preliminary data.</text>
</comment>
<evidence type="ECO:0000256" key="1">
    <source>
        <dbReference type="SAM" id="MobiDB-lite"/>
    </source>
</evidence>
<reference evidence="3 4" key="1">
    <citation type="submission" date="2019-02" db="EMBL/GenBank/DDBJ databases">
        <title>Sequencing the genomes of 1000 actinobacteria strains.</title>
        <authorList>
            <person name="Klenk H.-P."/>
        </authorList>
    </citation>
    <scope>NUCLEOTIDE SEQUENCE [LARGE SCALE GENOMIC DNA]</scope>
    <source>
        <strain evidence="3 4">DSM 45779</strain>
    </source>
</reference>
<feature type="region of interest" description="Disordered" evidence="1">
    <location>
        <begin position="75"/>
        <end position="127"/>
    </location>
</feature>
<keyword evidence="4" id="KW-1185">Reference proteome</keyword>
<evidence type="ECO:0000313" key="3">
    <source>
        <dbReference type="EMBL" id="RZT83833.1"/>
    </source>
</evidence>
<name>A0A4Q7UUW3_PSEST</name>
<proteinExistence type="predicted"/>
<feature type="chain" id="PRO_5038404795" description="Secreted protein" evidence="2">
    <location>
        <begin position="22"/>
        <end position="127"/>
    </location>
</feature>
<accession>A0A4Q7UUW3</accession>
<evidence type="ECO:0008006" key="5">
    <source>
        <dbReference type="Google" id="ProtNLM"/>
    </source>
</evidence>
<dbReference type="RefSeq" id="WP_130288536.1">
    <property type="nucleotide sequence ID" value="NZ_SHKL01000001.1"/>
</dbReference>
<organism evidence="3 4">
    <name type="scientific">Pseudonocardia sediminis</name>
    <dbReference type="NCBI Taxonomy" id="1397368"/>
    <lineage>
        <taxon>Bacteria</taxon>
        <taxon>Bacillati</taxon>
        <taxon>Actinomycetota</taxon>
        <taxon>Actinomycetes</taxon>
        <taxon>Pseudonocardiales</taxon>
        <taxon>Pseudonocardiaceae</taxon>
        <taxon>Pseudonocardia</taxon>
    </lineage>
</organism>
<evidence type="ECO:0000256" key="2">
    <source>
        <dbReference type="SAM" id="SignalP"/>
    </source>
</evidence>
<protein>
    <recommendedName>
        <fullName evidence="5">Secreted protein</fullName>
    </recommendedName>
</protein>
<dbReference type="Proteomes" id="UP000291591">
    <property type="component" value="Unassembled WGS sequence"/>
</dbReference>
<dbReference type="AlphaFoldDB" id="A0A4Q7UUW3"/>